<dbReference type="Pfam" id="PF24523">
    <property type="entry name" value="DUF7595"/>
    <property type="match status" value="1"/>
</dbReference>
<dbReference type="PANTHER" id="PTHR35828:SF15">
    <property type="entry name" value="F-BOX DOMAIN-CONTAINING PROTEIN"/>
    <property type="match status" value="1"/>
</dbReference>
<organism evidence="2 3">
    <name type="scientific">Urochloa decumbens</name>
    <dbReference type="NCBI Taxonomy" id="240449"/>
    <lineage>
        <taxon>Eukaryota</taxon>
        <taxon>Viridiplantae</taxon>
        <taxon>Streptophyta</taxon>
        <taxon>Embryophyta</taxon>
        <taxon>Tracheophyta</taxon>
        <taxon>Spermatophyta</taxon>
        <taxon>Magnoliopsida</taxon>
        <taxon>Liliopsida</taxon>
        <taxon>Poales</taxon>
        <taxon>Poaceae</taxon>
        <taxon>PACMAD clade</taxon>
        <taxon>Panicoideae</taxon>
        <taxon>Panicodae</taxon>
        <taxon>Paniceae</taxon>
        <taxon>Melinidinae</taxon>
        <taxon>Urochloa</taxon>
    </lineage>
</organism>
<evidence type="ECO:0000313" key="3">
    <source>
        <dbReference type="Proteomes" id="UP001497457"/>
    </source>
</evidence>
<sequence length="450" mass="50548">MEDEAEKPNLPMGIMTKIPTHITDPASLARAASSYKPWRDLIKDPTFLDSLKGQYRDHGFTSSLLLGFFYQESSEAPSHLWQHHDDNNRCLAPNFISTSELVSRVKEGCNTATPMSLGNFIQGIGANLNFYEPVASQDSFLALRRRSHGTDGYAKPDVLCVCNPLTGEVFRIPNRLCKPPQHYALLVTDDVGIDGRMAAQSFRLVSIWIKGRKFIYVYYCSKTGAWRRPTSFPELMAGHYIMPSPAATFHGGIHWLCGSWKTFGPTHVATLHVDKEELVYVELPPEARSNKAPLLASSPDGSILLLMVKGLQMSLWKQRHESREDAFSYWVLCETIDMTSSLLPMRVLTMQPNKAKIRLEIFRGNSGTVVVWVEGEGLFLFCLGDRSIRKIDNENVTKRYGFCPYEIDWLSCLAVTNLVVDGSLDGQRAKVHGRWKTLMAKNIANNASLP</sequence>
<dbReference type="EMBL" id="OZ075140">
    <property type="protein sequence ID" value="CAL5028371.1"/>
    <property type="molecule type" value="Genomic_DNA"/>
</dbReference>
<protein>
    <recommendedName>
        <fullName evidence="1">DUF7595 domain-containing protein</fullName>
    </recommendedName>
</protein>
<dbReference type="AlphaFoldDB" id="A0ABC9CZH0"/>
<accession>A0ABC9CZH0</accession>
<evidence type="ECO:0000259" key="1">
    <source>
        <dbReference type="Pfam" id="PF24523"/>
    </source>
</evidence>
<dbReference type="Proteomes" id="UP001497457">
    <property type="component" value="Chromosome 30rd"/>
</dbReference>
<gene>
    <name evidence="2" type="ORF">URODEC1_LOCUS79859</name>
</gene>
<proteinExistence type="predicted"/>
<keyword evidence="3" id="KW-1185">Reference proteome</keyword>
<evidence type="ECO:0000313" key="2">
    <source>
        <dbReference type="EMBL" id="CAL5028371.1"/>
    </source>
</evidence>
<dbReference type="PANTHER" id="PTHR35828">
    <property type="entry name" value="OS08G0203800 PROTEIN-RELATED"/>
    <property type="match status" value="1"/>
</dbReference>
<dbReference type="InterPro" id="IPR056016">
    <property type="entry name" value="DUF7595"/>
</dbReference>
<feature type="domain" description="DUF7595" evidence="1">
    <location>
        <begin position="128"/>
        <end position="413"/>
    </location>
</feature>
<reference evidence="3" key="1">
    <citation type="submission" date="2024-06" db="EMBL/GenBank/DDBJ databases">
        <authorList>
            <person name="Ryan C."/>
        </authorList>
    </citation>
    <scope>NUCLEOTIDE SEQUENCE [LARGE SCALE GENOMIC DNA]</scope>
</reference>
<name>A0ABC9CZH0_9POAL</name>
<reference evidence="2 3" key="2">
    <citation type="submission" date="2024-10" db="EMBL/GenBank/DDBJ databases">
        <authorList>
            <person name="Ryan C."/>
        </authorList>
    </citation>
    <scope>NUCLEOTIDE SEQUENCE [LARGE SCALE GENOMIC DNA]</scope>
</reference>